<keyword evidence="3" id="KW-1185">Reference proteome</keyword>
<gene>
    <name evidence="2" type="ORF">B4915_09415</name>
</gene>
<accession>A0A2S9QNC4</accession>
<evidence type="ECO:0000313" key="3">
    <source>
        <dbReference type="Proteomes" id="UP000238650"/>
    </source>
</evidence>
<organism evidence="2 3">
    <name type="scientific">Leucobacter massiliensis</name>
    <dbReference type="NCBI Taxonomy" id="1686285"/>
    <lineage>
        <taxon>Bacteria</taxon>
        <taxon>Bacillati</taxon>
        <taxon>Actinomycetota</taxon>
        <taxon>Actinomycetes</taxon>
        <taxon>Micrococcales</taxon>
        <taxon>Microbacteriaceae</taxon>
        <taxon>Leucobacter</taxon>
    </lineage>
</organism>
<dbReference type="EMBL" id="MWZD01000017">
    <property type="protein sequence ID" value="PRI11070.1"/>
    <property type="molecule type" value="Genomic_DNA"/>
</dbReference>
<protein>
    <recommendedName>
        <fullName evidence="4">Helix-turn-helix domain-containing protein</fullName>
    </recommendedName>
</protein>
<dbReference type="Proteomes" id="UP000238650">
    <property type="component" value="Unassembled WGS sequence"/>
</dbReference>
<dbReference type="InterPro" id="IPR036388">
    <property type="entry name" value="WH-like_DNA-bd_sf"/>
</dbReference>
<evidence type="ECO:0000313" key="2">
    <source>
        <dbReference type="EMBL" id="PRI11070.1"/>
    </source>
</evidence>
<name>A0A2S9QNC4_9MICO</name>
<dbReference type="Gene3D" id="1.10.10.10">
    <property type="entry name" value="Winged helix-like DNA-binding domain superfamily/Winged helix DNA-binding domain"/>
    <property type="match status" value="1"/>
</dbReference>
<reference evidence="2 3" key="1">
    <citation type="journal article" date="2017" name="New Microbes New Infect">
        <title>Genome sequence of 'Leucobacter massiliensis' sp. nov. isolated from human pharynx after travel to the 2014 Hajj.</title>
        <authorList>
            <person name="Leangapichart T."/>
            <person name="Gautret P."/>
            <person name="Nguyen T.T."/>
            <person name="Armstrong N."/>
            <person name="Rolain J.M."/>
        </authorList>
    </citation>
    <scope>NUCLEOTIDE SEQUENCE [LARGE SCALE GENOMIC DNA]</scope>
    <source>
        <strain evidence="2 3">122RC15</strain>
    </source>
</reference>
<proteinExistence type="predicted"/>
<evidence type="ECO:0000256" key="1">
    <source>
        <dbReference type="SAM" id="MobiDB-lite"/>
    </source>
</evidence>
<feature type="compositionally biased region" description="Polar residues" evidence="1">
    <location>
        <begin position="164"/>
        <end position="187"/>
    </location>
</feature>
<dbReference type="Pfam" id="PF13730">
    <property type="entry name" value="HTH_36"/>
    <property type="match status" value="1"/>
</dbReference>
<feature type="region of interest" description="Disordered" evidence="1">
    <location>
        <begin position="162"/>
        <end position="187"/>
    </location>
</feature>
<dbReference type="AlphaFoldDB" id="A0A2S9QNC4"/>
<sequence length="291" mass="31536">MSTPPASSCVIAWSPQRSNCTRPRKDQAVTKHERKPGSLLYWVEWARSRSGLRVAEKAVLLVLATRADKNGECYPGIKLLAQEASLSERAARDATKSLEAAGLILRSSRYRGGEGAGGRRSNVYTLTPTSAASTGNVSAGLEADTAANPLQETAGLEADAAGTVETTSETTNRNNQYEAQPASRSRASEITNRQIAATQAQQNLIQDLYLHNNNQLPSFHEIEQWSRLTVSQASALITNLYRSVNRHGCYEGPEQGTPEYEALSDAGQVAADLGMIPNWTEELAAREGWFG</sequence>
<comment type="caution">
    <text evidence="2">The sequence shown here is derived from an EMBL/GenBank/DDBJ whole genome shotgun (WGS) entry which is preliminary data.</text>
</comment>
<evidence type="ECO:0008006" key="4">
    <source>
        <dbReference type="Google" id="ProtNLM"/>
    </source>
</evidence>
<dbReference type="OrthoDB" id="5048391at2"/>